<dbReference type="HOGENOM" id="CLU_1637583_0_0_1"/>
<dbReference type="EnsemblMetazoa" id="tetur63g00080.1">
    <property type="protein sequence ID" value="tetur63g00080.1"/>
    <property type="gene ID" value="tetur63g00080"/>
</dbReference>
<evidence type="ECO:0000256" key="1">
    <source>
        <dbReference type="SAM" id="Coils"/>
    </source>
</evidence>
<feature type="coiled-coil region" evidence="1">
    <location>
        <begin position="98"/>
        <end position="144"/>
    </location>
</feature>
<reference evidence="3" key="1">
    <citation type="submission" date="2011-08" db="EMBL/GenBank/DDBJ databases">
        <authorList>
            <person name="Rombauts S."/>
        </authorList>
    </citation>
    <scope>NUCLEOTIDE SEQUENCE</scope>
    <source>
        <strain evidence="3">London</strain>
    </source>
</reference>
<reference evidence="2" key="2">
    <citation type="submission" date="2015-06" db="UniProtKB">
        <authorList>
            <consortium name="EnsemblMetazoa"/>
        </authorList>
    </citation>
    <scope>IDENTIFICATION</scope>
</reference>
<keyword evidence="3" id="KW-1185">Reference proteome</keyword>
<dbReference type="AlphaFoldDB" id="T1L674"/>
<evidence type="ECO:0000313" key="2">
    <source>
        <dbReference type="EnsemblMetazoa" id="tetur63g00080.1"/>
    </source>
</evidence>
<sequence>MKNKNEKIQIRGRGWSLSVRVRELSTNQGTAPGRPLEASRRRAHIDGRCILIMPTRGQSLPLTIQIRRVLTHLESALIAVPSFIRRTLELAIEKIRSFDDQEAKVERLLARSQSLLAQNQQLQNKNQELRAEVEEMRNELAENDQPITYIDLRCEVAFGFLP</sequence>
<dbReference type="EMBL" id="CAEY01001675">
    <property type="status" value="NOT_ANNOTATED_CDS"/>
    <property type="molecule type" value="Genomic_DNA"/>
</dbReference>
<proteinExistence type="predicted"/>
<protein>
    <submittedName>
        <fullName evidence="2">Uncharacterized protein</fullName>
    </submittedName>
</protein>
<dbReference type="Proteomes" id="UP000015104">
    <property type="component" value="Unassembled WGS sequence"/>
</dbReference>
<keyword evidence="1" id="KW-0175">Coiled coil</keyword>
<name>T1L674_TETUR</name>
<organism evidence="2 3">
    <name type="scientific">Tetranychus urticae</name>
    <name type="common">Two-spotted spider mite</name>
    <dbReference type="NCBI Taxonomy" id="32264"/>
    <lineage>
        <taxon>Eukaryota</taxon>
        <taxon>Metazoa</taxon>
        <taxon>Ecdysozoa</taxon>
        <taxon>Arthropoda</taxon>
        <taxon>Chelicerata</taxon>
        <taxon>Arachnida</taxon>
        <taxon>Acari</taxon>
        <taxon>Acariformes</taxon>
        <taxon>Trombidiformes</taxon>
        <taxon>Prostigmata</taxon>
        <taxon>Eleutherengona</taxon>
        <taxon>Raphignathae</taxon>
        <taxon>Tetranychoidea</taxon>
        <taxon>Tetranychidae</taxon>
        <taxon>Tetranychus</taxon>
    </lineage>
</organism>
<accession>T1L674</accession>
<evidence type="ECO:0000313" key="3">
    <source>
        <dbReference type="Proteomes" id="UP000015104"/>
    </source>
</evidence>